<keyword evidence="3" id="KW-0378">Hydrolase</keyword>
<dbReference type="EC" id="3.1.3.48" evidence="2"/>
<comment type="similarity">
    <text evidence="1">Belongs to the low molecular weight phosphotyrosine protein phosphatase family.</text>
</comment>
<evidence type="ECO:0000313" key="7">
    <source>
        <dbReference type="Proteomes" id="UP001551482"/>
    </source>
</evidence>
<dbReference type="InterPro" id="IPR017867">
    <property type="entry name" value="Tyr_phospatase_low_mol_wt"/>
</dbReference>
<dbReference type="Proteomes" id="UP001551482">
    <property type="component" value="Unassembled WGS sequence"/>
</dbReference>
<evidence type="ECO:0000256" key="2">
    <source>
        <dbReference type="ARBA" id="ARBA00013064"/>
    </source>
</evidence>
<organism evidence="6 7">
    <name type="scientific">Streptodolium elevatio</name>
    <dbReference type="NCBI Taxonomy" id="3157996"/>
    <lineage>
        <taxon>Bacteria</taxon>
        <taxon>Bacillati</taxon>
        <taxon>Actinomycetota</taxon>
        <taxon>Actinomycetes</taxon>
        <taxon>Kitasatosporales</taxon>
        <taxon>Streptomycetaceae</taxon>
        <taxon>Streptodolium</taxon>
    </lineage>
</organism>
<keyword evidence="4" id="KW-0904">Protein phosphatase</keyword>
<dbReference type="PANTHER" id="PTHR11717:SF7">
    <property type="entry name" value="LOW MOLECULAR WEIGHT PHOSPHOTYROSINE PROTEIN PHOSPHATASE"/>
    <property type="match status" value="1"/>
</dbReference>
<dbReference type="SMART" id="SM00226">
    <property type="entry name" value="LMWPc"/>
    <property type="match status" value="1"/>
</dbReference>
<evidence type="ECO:0000256" key="4">
    <source>
        <dbReference type="ARBA" id="ARBA00022912"/>
    </source>
</evidence>
<reference evidence="6 7" key="1">
    <citation type="submission" date="2024-06" db="EMBL/GenBank/DDBJ databases">
        <title>The Natural Products Discovery Center: Release of the First 8490 Sequenced Strains for Exploring Actinobacteria Biosynthetic Diversity.</title>
        <authorList>
            <person name="Kalkreuter E."/>
            <person name="Kautsar S.A."/>
            <person name="Yang D."/>
            <person name="Bader C.D."/>
            <person name="Teijaro C.N."/>
            <person name="Fluegel L."/>
            <person name="Davis C.M."/>
            <person name="Simpson J.R."/>
            <person name="Lauterbach L."/>
            <person name="Steele A.D."/>
            <person name="Gui C."/>
            <person name="Meng S."/>
            <person name="Li G."/>
            <person name="Viehrig K."/>
            <person name="Ye F."/>
            <person name="Su P."/>
            <person name="Kiefer A.F."/>
            <person name="Nichols A."/>
            <person name="Cepeda A.J."/>
            <person name="Yan W."/>
            <person name="Fan B."/>
            <person name="Jiang Y."/>
            <person name="Adhikari A."/>
            <person name="Zheng C.-J."/>
            <person name="Schuster L."/>
            <person name="Cowan T.M."/>
            <person name="Smanski M.J."/>
            <person name="Chevrette M.G."/>
            <person name="De Carvalho L.P.S."/>
            <person name="Shen B."/>
        </authorList>
    </citation>
    <scope>NUCLEOTIDE SEQUENCE [LARGE SCALE GENOMIC DNA]</scope>
    <source>
        <strain evidence="6 7">NPDC048946</strain>
    </source>
</reference>
<dbReference type="InterPro" id="IPR036196">
    <property type="entry name" value="Ptyr_pPase_sf"/>
</dbReference>
<dbReference type="RefSeq" id="WP_358355034.1">
    <property type="nucleotide sequence ID" value="NZ_JBEZFP010000041.1"/>
</dbReference>
<proteinExistence type="inferred from homology"/>
<keyword evidence="7" id="KW-1185">Reference proteome</keyword>
<evidence type="ECO:0000313" key="6">
    <source>
        <dbReference type="EMBL" id="MEU8135350.1"/>
    </source>
</evidence>
<dbReference type="Gene3D" id="3.40.50.2300">
    <property type="match status" value="1"/>
</dbReference>
<dbReference type="InterPro" id="IPR050438">
    <property type="entry name" value="LMW_PTPase"/>
</dbReference>
<protein>
    <recommendedName>
        <fullName evidence="2">protein-tyrosine-phosphatase</fullName>
        <ecNumber evidence="2">3.1.3.48</ecNumber>
    </recommendedName>
</protein>
<comment type="caution">
    <text evidence="6">The sequence shown here is derived from an EMBL/GenBank/DDBJ whole genome shotgun (WGS) entry which is preliminary data.</text>
</comment>
<dbReference type="EMBL" id="JBEZFP010000041">
    <property type="protein sequence ID" value="MEU8135350.1"/>
    <property type="molecule type" value="Genomic_DNA"/>
</dbReference>
<feature type="domain" description="Phosphotyrosine protein phosphatase I" evidence="5">
    <location>
        <begin position="2"/>
        <end position="179"/>
    </location>
</feature>
<sequence length="179" mass="19538">MILVVCTGNICRSPMVEAMLRHHLAEAGLRDWPVASAGTLGWGSASMTEESAQVLEEYGVAAHDHTSRKLTPEMLDAADVVLGMTREHIWGISARSSDAESRAFVLGELARLGEKVGPRGDAPLREWVAEVDALRDVRRMARSDDELADPLGEPIETYRKLAVRADAQVRRLVGLLAGR</sequence>
<dbReference type="SUPFAM" id="SSF52788">
    <property type="entry name" value="Phosphotyrosine protein phosphatases I"/>
    <property type="match status" value="1"/>
</dbReference>
<evidence type="ECO:0000256" key="1">
    <source>
        <dbReference type="ARBA" id="ARBA00011063"/>
    </source>
</evidence>
<dbReference type="Pfam" id="PF01451">
    <property type="entry name" value="LMWPc"/>
    <property type="match status" value="1"/>
</dbReference>
<dbReference type="InterPro" id="IPR023485">
    <property type="entry name" value="Ptyr_pPase"/>
</dbReference>
<name>A0ABV3DHX3_9ACTN</name>
<accession>A0ABV3DHX3</accession>
<gene>
    <name evidence="6" type="ORF">AB0C36_17735</name>
</gene>
<dbReference type="PANTHER" id="PTHR11717">
    <property type="entry name" value="LOW MOLECULAR WEIGHT PROTEIN TYROSINE PHOSPHATASE"/>
    <property type="match status" value="1"/>
</dbReference>
<dbReference type="PRINTS" id="PR00719">
    <property type="entry name" value="LMWPTPASE"/>
</dbReference>
<evidence type="ECO:0000256" key="3">
    <source>
        <dbReference type="ARBA" id="ARBA00022801"/>
    </source>
</evidence>
<evidence type="ECO:0000259" key="5">
    <source>
        <dbReference type="SMART" id="SM00226"/>
    </source>
</evidence>